<dbReference type="AlphaFoldDB" id="A0A165NM93"/>
<reference evidence="2 3" key="1">
    <citation type="journal article" date="2016" name="Mol. Biol. Evol.">
        <title>Comparative Genomics of Early-Diverging Mushroom-Forming Fungi Provides Insights into the Origins of Lignocellulose Decay Capabilities.</title>
        <authorList>
            <person name="Nagy L.G."/>
            <person name="Riley R."/>
            <person name="Tritt A."/>
            <person name="Adam C."/>
            <person name="Daum C."/>
            <person name="Floudas D."/>
            <person name="Sun H."/>
            <person name="Yadav J.S."/>
            <person name="Pangilinan J."/>
            <person name="Larsson K.H."/>
            <person name="Matsuura K."/>
            <person name="Barry K."/>
            <person name="Labutti K."/>
            <person name="Kuo R."/>
            <person name="Ohm R.A."/>
            <person name="Bhattacharya S.S."/>
            <person name="Shirouzu T."/>
            <person name="Yoshinaga Y."/>
            <person name="Martin F.M."/>
            <person name="Grigoriev I.V."/>
            <person name="Hibbett D.S."/>
        </authorList>
    </citation>
    <scope>NUCLEOTIDE SEQUENCE [LARGE SCALE GENOMIC DNA]</scope>
    <source>
        <strain evidence="2 3">HHB12029</strain>
    </source>
</reference>
<sequence length="193" mass="21817">MSVLLTDLELASVCLRVAGTTIAAYDYVLTLPYEFQLYRAGRAYFKFHPVRRHTVRIFPALQQAPSFVRRICRYSSIIAIIFAAISSFGPAMSDKTCSVFFLFPLITKLIATFISHYIMLLRTYCLSGKSRLVLYTLWTLFVAAMICESFSFLFLRHPIIGPIVPVLRDLRMKASTSDGCTGSWSSRSTLQSP</sequence>
<name>A0A165NM93_EXIGL</name>
<dbReference type="OrthoDB" id="3346251at2759"/>
<evidence type="ECO:0000313" key="2">
    <source>
        <dbReference type="EMBL" id="KZW00944.1"/>
    </source>
</evidence>
<evidence type="ECO:0000313" key="3">
    <source>
        <dbReference type="Proteomes" id="UP000077266"/>
    </source>
</evidence>
<dbReference type="EMBL" id="KV425897">
    <property type="protein sequence ID" value="KZW00944.1"/>
    <property type="molecule type" value="Genomic_DNA"/>
</dbReference>
<organism evidence="2 3">
    <name type="scientific">Exidia glandulosa HHB12029</name>
    <dbReference type="NCBI Taxonomy" id="1314781"/>
    <lineage>
        <taxon>Eukaryota</taxon>
        <taxon>Fungi</taxon>
        <taxon>Dikarya</taxon>
        <taxon>Basidiomycota</taxon>
        <taxon>Agaricomycotina</taxon>
        <taxon>Agaricomycetes</taxon>
        <taxon>Auriculariales</taxon>
        <taxon>Exidiaceae</taxon>
        <taxon>Exidia</taxon>
    </lineage>
</organism>
<feature type="transmembrane region" description="Helical" evidence="1">
    <location>
        <begin position="71"/>
        <end position="92"/>
    </location>
</feature>
<accession>A0A165NM93</accession>
<dbReference type="STRING" id="1314781.A0A165NM93"/>
<keyword evidence="3" id="KW-1185">Reference proteome</keyword>
<feature type="transmembrane region" description="Helical" evidence="1">
    <location>
        <begin position="132"/>
        <end position="155"/>
    </location>
</feature>
<proteinExistence type="predicted"/>
<gene>
    <name evidence="2" type="ORF">EXIGLDRAFT_830380</name>
</gene>
<dbReference type="InParanoid" id="A0A165NM93"/>
<keyword evidence="1" id="KW-0472">Membrane</keyword>
<feature type="transmembrane region" description="Helical" evidence="1">
    <location>
        <begin position="98"/>
        <end position="120"/>
    </location>
</feature>
<dbReference type="Proteomes" id="UP000077266">
    <property type="component" value="Unassembled WGS sequence"/>
</dbReference>
<protein>
    <submittedName>
        <fullName evidence="2">Uncharacterized protein</fullName>
    </submittedName>
</protein>
<keyword evidence="1" id="KW-0812">Transmembrane</keyword>
<keyword evidence="1" id="KW-1133">Transmembrane helix</keyword>
<feature type="non-terminal residue" evidence="2">
    <location>
        <position position="193"/>
    </location>
</feature>
<evidence type="ECO:0000256" key="1">
    <source>
        <dbReference type="SAM" id="Phobius"/>
    </source>
</evidence>